<reference evidence="2" key="1">
    <citation type="submission" date="2023-08" db="EMBL/GenBank/DDBJ databases">
        <title>Reference Genome Resource for the Citrus Pathogen Phytophthora citrophthora.</title>
        <authorList>
            <person name="Moller H."/>
            <person name="Coetzee B."/>
            <person name="Rose L.J."/>
            <person name="Van Niekerk J.M."/>
        </authorList>
    </citation>
    <scope>NUCLEOTIDE SEQUENCE</scope>
    <source>
        <strain evidence="2">STE-U-9442</strain>
    </source>
</reference>
<accession>A0AAD9G1V9</accession>
<evidence type="ECO:0000256" key="1">
    <source>
        <dbReference type="PIRSR" id="PIRSR605502-1"/>
    </source>
</evidence>
<feature type="binding site" evidence="1">
    <location>
        <position position="278"/>
    </location>
    <ligand>
        <name>Mg(2+)</name>
        <dbReference type="ChEBI" id="CHEBI:18420"/>
        <label>1</label>
    </ligand>
</feature>
<keyword evidence="3" id="KW-1185">Reference proteome</keyword>
<evidence type="ECO:0000313" key="3">
    <source>
        <dbReference type="Proteomes" id="UP001259832"/>
    </source>
</evidence>
<evidence type="ECO:0000313" key="2">
    <source>
        <dbReference type="EMBL" id="KAK1930541.1"/>
    </source>
</evidence>
<keyword evidence="1" id="KW-0460">Magnesium</keyword>
<dbReference type="PANTHER" id="PTHR16222:SF35">
    <property type="entry name" value="ADP-RIBOSYLGLYCOHYDROLASE"/>
    <property type="match status" value="1"/>
</dbReference>
<dbReference type="EMBL" id="JASMQC010000038">
    <property type="protein sequence ID" value="KAK1930541.1"/>
    <property type="molecule type" value="Genomic_DNA"/>
</dbReference>
<comment type="caution">
    <text evidence="2">The sequence shown here is derived from an EMBL/GenBank/DDBJ whole genome shotgun (WGS) entry which is preliminary data.</text>
</comment>
<keyword evidence="1" id="KW-0479">Metal-binding</keyword>
<dbReference type="Gene3D" id="1.10.4080.10">
    <property type="entry name" value="ADP-ribosylation/Crystallin J1"/>
    <property type="match status" value="1"/>
</dbReference>
<feature type="binding site" evidence="1">
    <location>
        <position position="68"/>
    </location>
    <ligand>
        <name>Mg(2+)</name>
        <dbReference type="ChEBI" id="CHEBI:18420"/>
        <label>1</label>
    </ligand>
</feature>
<dbReference type="GO" id="GO:0046872">
    <property type="term" value="F:metal ion binding"/>
    <property type="evidence" value="ECO:0007669"/>
    <property type="project" value="UniProtKB-KW"/>
</dbReference>
<dbReference type="InterPro" id="IPR005502">
    <property type="entry name" value="Ribosyl_crysJ1"/>
</dbReference>
<feature type="binding site" evidence="1">
    <location>
        <position position="67"/>
    </location>
    <ligand>
        <name>Mg(2+)</name>
        <dbReference type="ChEBI" id="CHEBI:18420"/>
        <label>1</label>
    </ligand>
</feature>
<feature type="binding site" evidence="1">
    <location>
        <position position="275"/>
    </location>
    <ligand>
        <name>Mg(2+)</name>
        <dbReference type="ChEBI" id="CHEBI:18420"/>
        <label>1</label>
    </ligand>
</feature>
<dbReference type="Proteomes" id="UP001259832">
    <property type="component" value="Unassembled WGS sequence"/>
</dbReference>
<dbReference type="Pfam" id="PF03747">
    <property type="entry name" value="ADP_ribosyl_GH"/>
    <property type="match status" value="1"/>
</dbReference>
<dbReference type="InterPro" id="IPR050792">
    <property type="entry name" value="ADP-ribosylglycohydrolase"/>
</dbReference>
<protein>
    <submittedName>
        <fullName evidence="2">ADP-ribosyl-[dinitrogen reductase] glycohydrolase</fullName>
    </submittedName>
</protein>
<dbReference type="SUPFAM" id="SSF101478">
    <property type="entry name" value="ADP-ribosylglycohydrolase"/>
    <property type="match status" value="1"/>
</dbReference>
<sequence length="341" mass="36357">MSGSNVLRRAGANWDRAHGAFLGLLCGDAAGATLEFAPGVITEADVSRAMTMPGGGVFGVGKGQITDDSELALSLARGLMGRQPSEGFPFESVARQYVAWCASKPFDIGNTCATAFDVQPDADGNYATTMTNIAVSNCLASEANGSLMRIAPLAIWSVGQSDETIAALAKAEATLSHPNQVCQDCNAVYCLMLEHVLRVPGDFQGAVHRGERYVMDSVNSVARTWFLEESLDVSSLVCTRQMGHVRWAFVLATHFLRQNESYERAIQQTLLKGGDTDTNAAIVGGLIGALHGVESIPPRMREVVLAFDASKPAATHRPRPVEYRGAQVALLVDQLLSDAAD</sequence>
<feature type="binding site" evidence="1">
    <location>
        <position position="66"/>
    </location>
    <ligand>
        <name>Mg(2+)</name>
        <dbReference type="ChEBI" id="CHEBI:18420"/>
        <label>1</label>
    </ligand>
</feature>
<organism evidence="2 3">
    <name type="scientific">Phytophthora citrophthora</name>
    <dbReference type="NCBI Taxonomy" id="4793"/>
    <lineage>
        <taxon>Eukaryota</taxon>
        <taxon>Sar</taxon>
        <taxon>Stramenopiles</taxon>
        <taxon>Oomycota</taxon>
        <taxon>Peronosporomycetes</taxon>
        <taxon>Peronosporales</taxon>
        <taxon>Peronosporaceae</taxon>
        <taxon>Phytophthora</taxon>
    </lineage>
</organism>
<proteinExistence type="predicted"/>
<dbReference type="InterPro" id="IPR036705">
    <property type="entry name" value="Ribosyl_crysJ1_sf"/>
</dbReference>
<comment type="cofactor">
    <cofactor evidence="1">
        <name>Mg(2+)</name>
        <dbReference type="ChEBI" id="CHEBI:18420"/>
    </cofactor>
    <text evidence="1">Binds 2 magnesium ions per subunit.</text>
</comment>
<gene>
    <name evidence="2" type="ORF">P3T76_013863</name>
</gene>
<dbReference type="AlphaFoldDB" id="A0AAD9G1V9"/>
<feature type="binding site" evidence="1">
    <location>
        <position position="277"/>
    </location>
    <ligand>
        <name>Mg(2+)</name>
        <dbReference type="ChEBI" id="CHEBI:18420"/>
        <label>1</label>
    </ligand>
</feature>
<name>A0AAD9G1V9_9STRA</name>
<dbReference type="PANTHER" id="PTHR16222">
    <property type="entry name" value="ADP-RIBOSYLGLYCOHYDROLASE"/>
    <property type="match status" value="1"/>
</dbReference>